<protein>
    <submittedName>
        <fullName evidence="7">tRNA dimethylallyltransferase, mitochondrial-like isoform X1</fullName>
    </submittedName>
</protein>
<evidence type="ECO:0000256" key="4">
    <source>
        <dbReference type="ARBA" id="ARBA00022840"/>
    </source>
</evidence>
<keyword evidence="3" id="KW-0547">Nucleotide-binding</keyword>
<name>A0A8B7YIA7_ACAPL</name>
<feature type="region of interest" description="Disordered" evidence="5">
    <location>
        <begin position="185"/>
        <end position="268"/>
    </location>
</feature>
<evidence type="ECO:0000313" key="6">
    <source>
        <dbReference type="Proteomes" id="UP000694845"/>
    </source>
</evidence>
<dbReference type="InterPro" id="IPR018022">
    <property type="entry name" value="IPT"/>
</dbReference>
<proteinExistence type="inferred from homology"/>
<keyword evidence="6" id="KW-1185">Reference proteome</keyword>
<evidence type="ECO:0000313" key="7">
    <source>
        <dbReference type="RefSeq" id="XP_022092979.1"/>
    </source>
</evidence>
<dbReference type="PANTHER" id="PTHR11088">
    <property type="entry name" value="TRNA DIMETHYLALLYLTRANSFERASE"/>
    <property type="match status" value="1"/>
</dbReference>
<dbReference type="RefSeq" id="XP_022092979.1">
    <property type="nucleotide sequence ID" value="XM_022237287.1"/>
</dbReference>
<dbReference type="GO" id="GO:0006400">
    <property type="term" value="P:tRNA modification"/>
    <property type="evidence" value="ECO:0007669"/>
    <property type="project" value="TreeGrafter"/>
</dbReference>
<evidence type="ECO:0000256" key="5">
    <source>
        <dbReference type="SAM" id="MobiDB-lite"/>
    </source>
</evidence>
<dbReference type="GO" id="GO:0005739">
    <property type="term" value="C:mitochondrion"/>
    <property type="evidence" value="ECO:0007669"/>
    <property type="project" value="TreeGrafter"/>
</dbReference>
<dbReference type="GO" id="GO:0005524">
    <property type="term" value="F:ATP binding"/>
    <property type="evidence" value="ECO:0007669"/>
    <property type="project" value="UniProtKB-KW"/>
</dbReference>
<accession>A0A8B7YIA7</accession>
<sequence>MAAPMSTVLRRLPVVVILGATGTGKSKLAIQIGERFGGEIISADSMQVYKGLDIITNKVTPCEQQACPHHLIDFLSPLSRYTVVDFRNKALPIIEGLLIAGRVPVIVGGTNYYIEALLWRVLLDAEHSKIDDLLLETRGDPLNLHIKKKVKHSHADLATNKGQNLSPTLSSSKIASDAEKSLSLVDSEALVQSEPPASENRPALRSSGLPEGKPDLIPDIGLEKTDGRLLTEEKRPGRLAEKVHCDQRDTSHLQSVDQTGRESEISQPKKSLYVDNTTEVSAKGSCRLQHEEVLEQEELMTIDVEGTATEDLYKILAEVDPHRAETLHPNNRRKIIRSLQVYEQLGQTHSEMLSGQMEEEGGGPLGGPLRFQDVCILWLQCDRDALDQRLDVRVDDMLSRGLLDELSDFHREYNRQRVETQADSESLYTQGIFQSIGFKEFHSYLILPEQQRETEMAKNLLGEGIEKLKMATRQYARRQIRWIKNRFVRRPGSNVPAVYAVDSTDPASWDEKVLRPSLAIIEAIQEGKEPPVAPLEPEVGRPSDDASVRHICDICGGRVFVGKQQWLGHLKSKRHYKKSRKLRLASLGKSHEEKTISTMEKANTHRQEDKKQDIGDG</sequence>
<dbReference type="GeneID" id="110980523"/>
<dbReference type="Proteomes" id="UP000694845">
    <property type="component" value="Unplaced"/>
</dbReference>
<evidence type="ECO:0000256" key="3">
    <source>
        <dbReference type="ARBA" id="ARBA00022741"/>
    </source>
</evidence>
<gene>
    <name evidence="7" type="primary">LOC110980523</name>
</gene>
<keyword evidence="2" id="KW-0808">Transferase</keyword>
<dbReference type="Gene3D" id="3.40.50.300">
    <property type="entry name" value="P-loop containing nucleotide triphosphate hydrolases"/>
    <property type="match status" value="1"/>
</dbReference>
<dbReference type="GO" id="GO:0052381">
    <property type="term" value="F:tRNA dimethylallyltransferase activity"/>
    <property type="evidence" value="ECO:0007669"/>
    <property type="project" value="InterPro"/>
</dbReference>
<dbReference type="CTD" id="54802"/>
<dbReference type="SUPFAM" id="SSF52540">
    <property type="entry name" value="P-loop containing nucleoside triphosphate hydrolases"/>
    <property type="match status" value="1"/>
</dbReference>
<feature type="region of interest" description="Disordered" evidence="5">
    <location>
        <begin position="587"/>
        <end position="617"/>
    </location>
</feature>
<dbReference type="InterPro" id="IPR039657">
    <property type="entry name" value="Dimethylallyltransferase"/>
</dbReference>
<dbReference type="Gene3D" id="1.10.20.140">
    <property type="match status" value="1"/>
</dbReference>
<organism evidence="6 7">
    <name type="scientific">Acanthaster planci</name>
    <name type="common">Crown-of-thorns starfish</name>
    <dbReference type="NCBI Taxonomy" id="133434"/>
    <lineage>
        <taxon>Eukaryota</taxon>
        <taxon>Metazoa</taxon>
        <taxon>Echinodermata</taxon>
        <taxon>Eleutherozoa</taxon>
        <taxon>Asterozoa</taxon>
        <taxon>Asteroidea</taxon>
        <taxon>Valvatacea</taxon>
        <taxon>Valvatida</taxon>
        <taxon>Acanthasteridae</taxon>
        <taxon>Acanthaster</taxon>
    </lineage>
</organism>
<dbReference type="InterPro" id="IPR027417">
    <property type="entry name" value="P-loop_NTPase"/>
</dbReference>
<dbReference type="PANTHER" id="PTHR11088:SF89">
    <property type="entry name" value="TRNA DIMETHYLALLYLTRANSFERASE"/>
    <property type="match status" value="1"/>
</dbReference>
<feature type="compositionally biased region" description="Basic and acidic residues" evidence="5">
    <location>
        <begin position="602"/>
        <end position="617"/>
    </location>
</feature>
<dbReference type="AlphaFoldDB" id="A0A8B7YIA7"/>
<evidence type="ECO:0000256" key="1">
    <source>
        <dbReference type="ARBA" id="ARBA00005842"/>
    </source>
</evidence>
<dbReference type="Pfam" id="PF01715">
    <property type="entry name" value="IPPT"/>
    <property type="match status" value="2"/>
</dbReference>
<reference evidence="7" key="1">
    <citation type="submission" date="2025-08" db="UniProtKB">
        <authorList>
            <consortium name="RefSeq"/>
        </authorList>
    </citation>
    <scope>IDENTIFICATION</scope>
</reference>
<feature type="compositionally biased region" description="Basic and acidic residues" evidence="5">
    <location>
        <begin position="212"/>
        <end position="251"/>
    </location>
</feature>
<dbReference type="OrthoDB" id="775260at2759"/>
<evidence type="ECO:0000256" key="2">
    <source>
        <dbReference type="ARBA" id="ARBA00022679"/>
    </source>
</evidence>
<dbReference type="HAMAP" id="MF_00185">
    <property type="entry name" value="IPP_trans"/>
    <property type="match status" value="1"/>
</dbReference>
<keyword evidence="4" id="KW-0067">ATP-binding</keyword>
<dbReference type="KEGG" id="aplc:110980523"/>
<comment type="similarity">
    <text evidence="1">Belongs to the IPP transferase family.</text>
</comment>
<dbReference type="OMA" id="TAENWGC"/>